<dbReference type="Pfam" id="PF00300">
    <property type="entry name" value="His_Phos_1"/>
    <property type="match status" value="1"/>
</dbReference>
<gene>
    <name evidence="2" type="ORF">CTZ28_21130</name>
</gene>
<dbReference type="InterPro" id="IPR013078">
    <property type="entry name" value="His_Pase_superF_clade-1"/>
</dbReference>
<dbReference type="PANTHER" id="PTHR47623">
    <property type="entry name" value="OS09G0287300 PROTEIN"/>
    <property type="match status" value="1"/>
</dbReference>
<dbReference type="AlphaFoldDB" id="A0A3M0I491"/>
<dbReference type="CDD" id="cd07067">
    <property type="entry name" value="HP_PGM_like"/>
    <property type="match status" value="1"/>
</dbReference>
<dbReference type="PANTHER" id="PTHR47623:SF1">
    <property type="entry name" value="OS09G0287300 PROTEIN"/>
    <property type="match status" value="1"/>
</dbReference>
<dbReference type="Gene3D" id="3.40.50.1240">
    <property type="entry name" value="Phosphoglycerate mutase-like"/>
    <property type="match status" value="1"/>
</dbReference>
<reference evidence="2 3" key="1">
    <citation type="submission" date="2017-11" db="EMBL/GenBank/DDBJ databases">
        <title>Draft genome of actinobacteria isolated from guarana (Paullinia cupana (Mart.) Ducke.</title>
        <authorList>
            <person name="Siqueira K.A."/>
            <person name="Liotti R.G."/>
            <person name="Mendes T.A.O."/>
            <person name="Soares M.A."/>
        </authorList>
    </citation>
    <scope>NUCLEOTIDE SEQUENCE [LARGE SCALE GENOMIC DNA]</scope>
    <source>
        <strain evidence="2 3">193</strain>
    </source>
</reference>
<feature type="region of interest" description="Disordered" evidence="1">
    <location>
        <begin position="173"/>
        <end position="228"/>
    </location>
</feature>
<protein>
    <submittedName>
        <fullName evidence="2">Phosphohistidine phosphatase</fullName>
    </submittedName>
</protein>
<dbReference type="SMART" id="SM00855">
    <property type="entry name" value="PGAM"/>
    <property type="match status" value="1"/>
</dbReference>
<evidence type="ECO:0000256" key="1">
    <source>
        <dbReference type="SAM" id="MobiDB-lite"/>
    </source>
</evidence>
<evidence type="ECO:0000313" key="3">
    <source>
        <dbReference type="Proteomes" id="UP000270471"/>
    </source>
</evidence>
<evidence type="ECO:0000313" key="2">
    <source>
        <dbReference type="EMBL" id="RMB84017.1"/>
    </source>
</evidence>
<name>A0A3M0I491_9ACTN</name>
<accession>A0A3M0I491</accession>
<keyword evidence="3" id="KW-1185">Reference proteome</keyword>
<dbReference type="EMBL" id="PENI01000013">
    <property type="protein sequence ID" value="RMB84017.1"/>
    <property type="molecule type" value="Genomic_DNA"/>
</dbReference>
<sequence length="228" mass="23425">MSARAGVGPLRRLVVLRHAKSAWPEGVADHERPLAPRGRRDAPAAGRALAEADCLPDLALCSTALRARNTWELASAQWGTPPPVRFDPRLYAAEVPDLMGVVHEVSPEVETLLLVGHNPGLAELVLDLAGDSLDNGLDVVRTKFPTSAVAVLSWHGTGWQALASGTALLTSVTVPRGKRPGKSGGTTGATTDGTTGGTSGEKVRGEAQGTSGDTAPGQAEGEPPGQAG</sequence>
<proteinExistence type="predicted"/>
<dbReference type="InterPro" id="IPR029033">
    <property type="entry name" value="His_PPase_superfam"/>
</dbReference>
<dbReference type="Proteomes" id="UP000270471">
    <property type="component" value="Unassembled WGS sequence"/>
</dbReference>
<organism evidence="2 3">
    <name type="scientific">Streptomyces shenzhenensis</name>
    <dbReference type="NCBI Taxonomy" id="943815"/>
    <lineage>
        <taxon>Bacteria</taxon>
        <taxon>Bacillati</taxon>
        <taxon>Actinomycetota</taxon>
        <taxon>Actinomycetes</taxon>
        <taxon>Kitasatosporales</taxon>
        <taxon>Streptomycetaceae</taxon>
        <taxon>Streptomyces</taxon>
    </lineage>
</organism>
<dbReference type="SUPFAM" id="SSF53254">
    <property type="entry name" value="Phosphoglycerate mutase-like"/>
    <property type="match status" value="1"/>
</dbReference>
<comment type="caution">
    <text evidence="2">The sequence shown here is derived from an EMBL/GenBank/DDBJ whole genome shotgun (WGS) entry which is preliminary data.</text>
</comment>